<gene>
    <name evidence="8" type="ORF">B0A81_01135</name>
</gene>
<dbReference type="PROSITE" id="PS50113">
    <property type="entry name" value="PAC"/>
    <property type="match status" value="1"/>
</dbReference>
<dbReference type="SMART" id="SM00091">
    <property type="entry name" value="PAS"/>
    <property type="match status" value="1"/>
</dbReference>
<feature type="domain" description="PAS" evidence="6">
    <location>
        <begin position="60"/>
        <end position="132"/>
    </location>
</feature>
<evidence type="ECO:0000256" key="1">
    <source>
        <dbReference type="ARBA" id="ARBA00000085"/>
    </source>
</evidence>
<keyword evidence="4" id="KW-0808">Transferase</keyword>
<dbReference type="EMBL" id="MUHD01000003">
    <property type="protein sequence ID" value="OXB11169.1"/>
    <property type="molecule type" value="Genomic_DNA"/>
</dbReference>
<comment type="catalytic activity">
    <reaction evidence="1">
        <text>ATP + protein L-histidine = ADP + protein N-phospho-L-histidine.</text>
        <dbReference type="EC" id="2.7.13.3"/>
    </reaction>
</comment>
<dbReference type="EC" id="2.7.13.3" evidence="2"/>
<feature type="domain" description="PAC" evidence="7">
    <location>
        <begin position="136"/>
        <end position="189"/>
    </location>
</feature>
<evidence type="ECO:0000259" key="7">
    <source>
        <dbReference type="PROSITE" id="PS50113"/>
    </source>
</evidence>
<keyword evidence="5" id="KW-0418">Kinase</keyword>
<dbReference type="InterPro" id="IPR000700">
    <property type="entry name" value="PAS-assoc_C"/>
</dbReference>
<reference evidence="8 9" key="1">
    <citation type="submission" date="2016-11" db="EMBL/GenBank/DDBJ databases">
        <title>Whole genomes of Flavobacteriaceae.</title>
        <authorList>
            <person name="Stine C."/>
            <person name="Li C."/>
            <person name="Tadesse D."/>
        </authorList>
    </citation>
    <scope>NUCLEOTIDE SEQUENCE [LARGE SCALE GENOMIC DNA]</scope>
    <source>
        <strain evidence="8 9">CCUG 60112</strain>
    </source>
</reference>
<dbReference type="InterPro" id="IPR035965">
    <property type="entry name" value="PAS-like_dom_sf"/>
</dbReference>
<dbReference type="Gene3D" id="3.30.450.20">
    <property type="entry name" value="PAS domain"/>
    <property type="match status" value="1"/>
</dbReference>
<accession>A0ABX4CZ12</accession>
<evidence type="ECO:0000313" key="8">
    <source>
        <dbReference type="EMBL" id="OXB11169.1"/>
    </source>
</evidence>
<evidence type="ECO:0000256" key="2">
    <source>
        <dbReference type="ARBA" id="ARBA00012438"/>
    </source>
</evidence>
<dbReference type="PANTHER" id="PTHR43304">
    <property type="entry name" value="PHYTOCHROME-LIKE PROTEIN CPH1"/>
    <property type="match status" value="1"/>
</dbReference>
<keyword evidence="3" id="KW-0597">Phosphoprotein</keyword>
<keyword evidence="9" id="KW-1185">Reference proteome</keyword>
<evidence type="ECO:0000256" key="3">
    <source>
        <dbReference type="ARBA" id="ARBA00022553"/>
    </source>
</evidence>
<comment type="caution">
    <text evidence="8">The sequence shown here is derived from an EMBL/GenBank/DDBJ whole genome shotgun (WGS) entry which is preliminary data.</text>
</comment>
<name>A0ABX4CZ12_9FLAO</name>
<dbReference type="RefSeq" id="WP_089056294.1">
    <property type="nucleotide sequence ID" value="NZ_MUHD01000003.1"/>
</dbReference>
<organism evidence="8 9">
    <name type="scientific">Flavobacterium plurextorum</name>
    <dbReference type="NCBI Taxonomy" id="1114867"/>
    <lineage>
        <taxon>Bacteria</taxon>
        <taxon>Pseudomonadati</taxon>
        <taxon>Bacteroidota</taxon>
        <taxon>Flavobacteriia</taxon>
        <taxon>Flavobacteriales</taxon>
        <taxon>Flavobacteriaceae</taxon>
        <taxon>Flavobacterium</taxon>
    </lineage>
</organism>
<evidence type="ECO:0000259" key="6">
    <source>
        <dbReference type="PROSITE" id="PS50112"/>
    </source>
</evidence>
<protein>
    <recommendedName>
        <fullName evidence="2">histidine kinase</fullName>
        <ecNumber evidence="2">2.7.13.3</ecNumber>
    </recommendedName>
</protein>
<sequence>MELNLEKISAAIKSLLPQKRISDNNRSLNTTIETNRSLSFRLNDPFITNLRDEESKSKIYDQRSRIALEASAAGIWDWDIPSNVVFYSSESLRLLGLDSNDMFDNLELWDRALHPEDLEKYYAAIDSHLDGKTPYFENQHRVLTSTGRYKWIMTRGKVVERDAKGKAIRVAGTHTDIYFQKERELTLTKNSRFFASKRS</sequence>
<dbReference type="PROSITE" id="PS50112">
    <property type="entry name" value="PAS"/>
    <property type="match status" value="1"/>
</dbReference>
<dbReference type="PANTHER" id="PTHR43304:SF1">
    <property type="entry name" value="PAC DOMAIN-CONTAINING PROTEIN"/>
    <property type="match status" value="1"/>
</dbReference>
<evidence type="ECO:0000313" key="9">
    <source>
        <dbReference type="Proteomes" id="UP000198381"/>
    </source>
</evidence>
<dbReference type="Proteomes" id="UP000198381">
    <property type="component" value="Unassembled WGS sequence"/>
</dbReference>
<dbReference type="Pfam" id="PF08447">
    <property type="entry name" value="PAS_3"/>
    <property type="match status" value="1"/>
</dbReference>
<dbReference type="InterPro" id="IPR013655">
    <property type="entry name" value="PAS_fold_3"/>
</dbReference>
<dbReference type="CDD" id="cd00130">
    <property type="entry name" value="PAS"/>
    <property type="match status" value="1"/>
</dbReference>
<proteinExistence type="predicted"/>
<dbReference type="InterPro" id="IPR052162">
    <property type="entry name" value="Sensor_kinase/Photoreceptor"/>
</dbReference>
<dbReference type="SUPFAM" id="SSF55785">
    <property type="entry name" value="PYP-like sensor domain (PAS domain)"/>
    <property type="match status" value="1"/>
</dbReference>
<dbReference type="InterPro" id="IPR000014">
    <property type="entry name" value="PAS"/>
</dbReference>
<evidence type="ECO:0000256" key="5">
    <source>
        <dbReference type="ARBA" id="ARBA00022777"/>
    </source>
</evidence>
<dbReference type="NCBIfam" id="TIGR00229">
    <property type="entry name" value="sensory_box"/>
    <property type="match status" value="1"/>
</dbReference>
<evidence type="ECO:0000256" key="4">
    <source>
        <dbReference type="ARBA" id="ARBA00022679"/>
    </source>
</evidence>